<dbReference type="InterPro" id="IPR051156">
    <property type="entry name" value="Mito/Outer_Membr_Metalloprot"/>
</dbReference>
<dbReference type="EMBL" id="SHBE01000001">
    <property type="protein sequence ID" value="RZO27294.1"/>
    <property type="molecule type" value="Genomic_DNA"/>
</dbReference>
<keyword evidence="3" id="KW-0479">Metal-binding</keyword>
<dbReference type="PANTHER" id="PTHR22726">
    <property type="entry name" value="METALLOENDOPEPTIDASE OMA1"/>
    <property type="match status" value="1"/>
</dbReference>
<comment type="caution">
    <text evidence="8">The sequence shown here is derived from an EMBL/GenBank/DDBJ whole genome shotgun (WGS) entry which is preliminary data.</text>
</comment>
<organism evidence="8 9">
    <name type="scientific">SAR86 cluster bacterium</name>
    <dbReference type="NCBI Taxonomy" id="2030880"/>
    <lineage>
        <taxon>Bacteria</taxon>
        <taxon>Pseudomonadati</taxon>
        <taxon>Pseudomonadota</taxon>
        <taxon>Gammaproteobacteria</taxon>
        <taxon>SAR86 cluster</taxon>
    </lineage>
</organism>
<dbReference type="PANTHER" id="PTHR22726:SF1">
    <property type="entry name" value="METALLOENDOPEPTIDASE OMA1, MITOCHONDRIAL"/>
    <property type="match status" value="1"/>
</dbReference>
<keyword evidence="5" id="KW-0862">Zinc</keyword>
<dbReference type="GO" id="GO:0046872">
    <property type="term" value="F:metal ion binding"/>
    <property type="evidence" value="ECO:0007669"/>
    <property type="project" value="UniProtKB-KW"/>
</dbReference>
<evidence type="ECO:0000256" key="3">
    <source>
        <dbReference type="ARBA" id="ARBA00022723"/>
    </source>
</evidence>
<name>A0A520N1F7_9GAMM</name>
<dbReference type="InterPro" id="IPR011990">
    <property type="entry name" value="TPR-like_helical_dom_sf"/>
</dbReference>
<evidence type="ECO:0000256" key="1">
    <source>
        <dbReference type="ARBA" id="ARBA00001947"/>
    </source>
</evidence>
<protein>
    <submittedName>
        <fullName evidence="8">M48 family peptidase</fullName>
    </submittedName>
</protein>
<feature type="domain" description="Peptidase M48" evidence="7">
    <location>
        <begin position="80"/>
        <end position="255"/>
    </location>
</feature>
<reference evidence="8 9" key="1">
    <citation type="submission" date="2019-02" db="EMBL/GenBank/DDBJ databases">
        <title>Prokaryotic population dynamics and viral predation in marine succession experiment using metagenomics: the confinement effect.</title>
        <authorList>
            <person name="Haro-Moreno J.M."/>
            <person name="Rodriguez-Valera F."/>
            <person name="Lopez-Perez M."/>
        </authorList>
    </citation>
    <scope>NUCLEOTIDE SEQUENCE [LARGE SCALE GENOMIC DNA]</scope>
    <source>
        <strain evidence="8">MED-G159</strain>
    </source>
</reference>
<proteinExistence type="predicted"/>
<dbReference type="GO" id="GO:0016020">
    <property type="term" value="C:membrane"/>
    <property type="evidence" value="ECO:0007669"/>
    <property type="project" value="TreeGrafter"/>
</dbReference>
<dbReference type="Gene3D" id="3.30.2010.10">
    <property type="entry name" value="Metalloproteases ('zincins'), catalytic domain"/>
    <property type="match status" value="1"/>
</dbReference>
<keyword evidence="6" id="KW-0482">Metalloprotease</keyword>
<dbReference type="Gene3D" id="1.25.40.10">
    <property type="entry name" value="Tetratricopeptide repeat domain"/>
    <property type="match status" value="1"/>
</dbReference>
<dbReference type="GO" id="GO:0051603">
    <property type="term" value="P:proteolysis involved in protein catabolic process"/>
    <property type="evidence" value="ECO:0007669"/>
    <property type="project" value="TreeGrafter"/>
</dbReference>
<dbReference type="SUPFAM" id="SSF48452">
    <property type="entry name" value="TPR-like"/>
    <property type="match status" value="1"/>
</dbReference>
<dbReference type="InterPro" id="IPR001915">
    <property type="entry name" value="Peptidase_M48"/>
</dbReference>
<keyword evidence="4" id="KW-0378">Hydrolase</keyword>
<dbReference type="AlphaFoldDB" id="A0A520N1F7"/>
<evidence type="ECO:0000256" key="2">
    <source>
        <dbReference type="ARBA" id="ARBA00022670"/>
    </source>
</evidence>
<evidence type="ECO:0000256" key="5">
    <source>
        <dbReference type="ARBA" id="ARBA00022833"/>
    </source>
</evidence>
<evidence type="ECO:0000259" key="7">
    <source>
        <dbReference type="Pfam" id="PF01435"/>
    </source>
</evidence>
<dbReference type="GO" id="GO:0004222">
    <property type="term" value="F:metalloendopeptidase activity"/>
    <property type="evidence" value="ECO:0007669"/>
    <property type="project" value="InterPro"/>
</dbReference>
<dbReference type="Pfam" id="PF01435">
    <property type="entry name" value="Peptidase_M48"/>
    <property type="match status" value="1"/>
</dbReference>
<sequence>MNEVIKKTIAFITFACISLHLSVQENSVELPLIGDRLSGAVSQTQEEILGRQFLRDLKRETKILYDPVIQEWTELFIYKIGESSKVQKKAFEIILIQDNSLNAFAAPGGIIGINAGLFKHSDNEAQFASVVAHELAHLSQRHFARQVLEGSDRSNANMATILASIILAVATRSPAAVIGGQGLIASQTLRYSRLYETEADREGFSTLEKSGYKTSEMSEMFKNMQEIRRLSGDNIPEFLLTHPITTRRITETRERSRNASNEGLVDSLNFKLIKARVKFLMTDNLGIKALENDNDNTDEGLYFSALLEKKKLNFTKSLNLLEKLEKKFPDNLIVKTTVAETLTESGNIGKSKTYTQNLLDISLGNYPLSYNLANAYIQEDNFLAAEQLLEDIKFYRPVDINLLKDLSEVQQKSNNLLGFHLTNSEYLFYSGRYEEALRDLERARRIATNNFKIKEIITERILILRTYVDSSRRR</sequence>
<comment type="cofactor">
    <cofactor evidence="1">
        <name>Zn(2+)</name>
        <dbReference type="ChEBI" id="CHEBI:29105"/>
    </cofactor>
</comment>
<evidence type="ECO:0000256" key="6">
    <source>
        <dbReference type="ARBA" id="ARBA00023049"/>
    </source>
</evidence>
<evidence type="ECO:0000256" key="4">
    <source>
        <dbReference type="ARBA" id="ARBA00022801"/>
    </source>
</evidence>
<gene>
    <name evidence="8" type="ORF">EVA92_00690</name>
</gene>
<dbReference type="Proteomes" id="UP000315825">
    <property type="component" value="Unassembled WGS sequence"/>
</dbReference>
<evidence type="ECO:0000313" key="9">
    <source>
        <dbReference type="Proteomes" id="UP000315825"/>
    </source>
</evidence>
<accession>A0A520N1F7</accession>
<evidence type="ECO:0000313" key="8">
    <source>
        <dbReference type="EMBL" id="RZO27294.1"/>
    </source>
</evidence>
<keyword evidence="2" id="KW-0645">Protease</keyword>